<keyword evidence="6 7" id="KW-0472">Membrane</keyword>
<evidence type="ECO:0000256" key="3">
    <source>
        <dbReference type="ARBA" id="ARBA00022475"/>
    </source>
</evidence>
<dbReference type="PANTHER" id="PTHR43386:SF25">
    <property type="entry name" value="PEPTIDE ABC TRANSPORTER PERMEASE PROTEIN"/>
    <property type="match status" value="1"/>
</dbReference>
<evidence type="ECO:0000256" key="7">
    <source>
        <dbReference type="RuleBase" id="RU363032"/>
    </source>
</evidence>
<comment type="subcellular location">
    <subcellularLocation>
        <location evidence="1 7">Cell membrane</location>
        <topology evidence="1 7">Multi-pass membrane protein</topology>
    </subcellularLocation>
</comment>
<dbReference type="STRING" id="202789.GCA_001457435_00690"/>
<keyword evidence="3" id="KW-1003">Cell membrane</keyword>
<feature type="transmembrane region" description="Helical" evidence="7">
    <location>
        <begin position="72"/>
        <end position="94"/>
    </location>
</feature>
<evidence type="ECO:0000256" key="5">
    <source>
        <dbReference type="ARBA" id="ARBA00022989"/>
    </source>
</evidence>
<dbReference type="SUPFAM" id="SSF161098">
    <property type="entry name" value="MetI-like"/>
    <property type="match status" value="1"/>
</dbReference>
<feature type="transmembrane region" description="Helical" evidence="7">
    <location>
        <begin position="234"/>
        <end position="257"/>
    </location>
</feature>
<feature type="transmembrane region" description="Helical" evidence="7">
    <location>
        <begin position="193"/>
        <end position="214"/>
    </location>
</feature>
<dbReference type="InterPro" id="IPR035906">
    <property type="entry name" value="MetI-like_sf"/>
</dbReference>
<dbReference type="Pfam" id="PF00528">
    <property type="entry name" value="BPD_transp_1"/>
    <property type="match status" value="1"/>
</dbReference>
<evidence type="ECO:0000256" key="4">
    <source>
        <dbReference type="ARBA" id="ARBA00022692"/>
    </source>
</evidence>
<dbReference type="InterPro" id="IPR000515">
    <property type="entry name" value="MetI-like"/>
</dbReference>
<dbReference type="AlphaFoldDB" id="K9ECT0"/>
<protein>
    <recommendedName>
        <fullName evidence="8">ABC transmembrane type-1 domain-containing protein</fullName>
    </recommendedName>
</protein>
<keyword evidence="5 7" id="KW-1133">Transmembrane helix</keyword>
<evidence type="ECO:0000259" key="8">
    <source>
        <dbReference type="PROSITE" id="PS50928"/>
    </source>
</evidence>
<dbReference type="Proteomes" id="UP000009888">
    <property type="component" value="Unassembled WGS sequence"/>
</dbReference>
<evidence type="ECO:0000256" key="6">
    <source>
        <dbReference type="ARBA" id="ARBA00023136"/>
    </source>
</evidence>
<dbReference type="EMBL" id="AGWL01000008">
    <property type="protein sequence ID" value="EKU94473.1"/>
    <property type="molecule type" value="Genomic_DNA"/>
</dbReference>
<dbReference type="PATRIC" id="fig|883066.3.peg.1484"/>
<evidence type="ECO:0000256" key="1">
    <source>
        <dbReference type="ARBA" id="ARBA00004651"/>
    </source>
</evidence>
<evidence type="ECO:0000256" key="2">
    <source>
        <dbReference type="ARBA" id="ARBA00022448"/>
    </source>
</evidence>
<comment type="similarity">
    <text evidence="7">Belongs to the binding-protein-dependent transport system permease family.</text>
</comment>
<keyword evidence="10" id="KW-1185">Reference proteome</keyword>
<dbReference type="PANTHER" id="PTHR43386">
    <property type="entry name" value="OLIGOPEPTIDE TRANSPORT SYSTEM PERMEASE PROTEIN APPC"/>
    <property type="match status" value="1"/>
</dbReference>
<feature type="domain" description="ABC transmembrane type-1" evidence="8">
    <location>
        <begin position="73"/>
        <end position="257"/>
    </location>
</feature>
<sequence>MRRKFSWSAKLWGAMVILVLLATLAGPLFATRLGDPLTTEAIAYETGGPWGLGYDYLGRPLAPQLLLGGRRLLFASVVTAFCCQALSLALGMWMATRARGSGVARFALDAALIIPMMVMSLVAYSASGGSLWATVPIATVLTAPFSSRYYQTTVAPLLRSGFYEEARVAGDSTPVALVREVVPLLARPIATEFGFSVITAIYLLSTVSFLGSTSSSTGFLWPNMVSQNLLGLSLNPWACGAPMLAIIALTVPLNLFIDAANREAK</sequence>
<keyword evidence="2 7" id="KW-0813">Transport</keyword>
<feature type="transmembrane region" description="Helical" evidence="7">
    <location>
        <begin position="106"/>
        <end position="125"/>
    </location>
</feature>
<dbReference type="GO" id="GO:0005886">
    <property type="term" value="C:plasma membrane"/>
    <property type="evidence" value="ECO:0007669"/>
    <property type="project" value="UniProtKB-SubCell"/>
</dbReference>
<evidence type="ECO:0000313" key="10">
    <source>
        <dbReference type="Proteomes" id="UP000009888"/>
    </source>
</evidence>
<name>K9ECT0_9ACTO</name>
<organism evidence="9 10">
    <name type="scientific">Actinobaculum massiliense ACS-171-V-Col2</name>
    <dbReference type="NCBI Taxonomy" id="883066"/>
    <lineage>
        <taxon>Bacteria</taxon>
        <taxon>Bacillati</taxon>
        <taxon>Actinomycetota</taxon>
        <taxon>Actinomycetes</taxon>
        <taxon>Actinomycetales</taxon>
        <taxon>Actinomycetaceae</taxon>
        <taxon>Actinobaculum</taxon>
    </lineage>
</organism>
<dbReference type="Gene3D" id="1.10.3720.10">
    <property type="entry name" value="MetI-like"/>
    <property type="match status" value="1"/>
</dbReference>
<feature type="transmembrane region" description="Helical" evidence="7">
    <location>
        <begin position="131"/>
        <end position="150"/>
    </location>
</feature>
<evidence type="ECO:0000313" key="9">
    <source>
        <dbReference type="EMBL" id="EKU94473.1"/>
    </source>
</evidence>
<keyword evidence="4 7" id="KW-0812">Transmembrane</keyword>
<reference evidence="9 10" key="1">
    <citation type="submission" date="2012-09" db="EMBL/GenBank/DDBJ databases">
        <title>The Genome Sequence of Actinobaculum massiliae ACS-171-V-COL2.</title>
        <authorList>
            <consortium name="The Broad Institute Genome Sequencing Platform"/>
            <person name="Earl A."/>
            <person name="Ward D."/>
            <person name="Feldgarden M."/>
            <person name="Gevers D."/>
            <person name="Saerens B."/>
            <person name="Vaneechoutte M."/>
            <person name="Walker B."/>
            <person name="Young S.K."/>
            <person name="Zeng Q."/>
            <person name="Gargeya S."/>
            <person name="Fitzgerald M."/>
            <person name="Haas B."/>
            <person name="Abouelleil A."/>
            <person name="Alvarado L."/>
            <person name="Arachchi H.M."/>
            <person name="Berlin A."/>
            <person name="Chapman S.B."/>
            <person name="Goldberg J."/>
            <person name="Griggs A."/>
            <person name="Gujja S."/>
            <person name="Hansen M."/>
            <person name="Howarth C."/>
            <person name="Imamovic A."/>
            <person name="Larimer J."/>
            <person name="McCowen C."/>
            <person name="Montmayeur A."/>
            <person name="Murphy C."/>
            <person name="Neiman D."/>
            <person name="Pearson M."/>
            <person name="Priest M."/>
            <person name="Roberts A."/>
            <person name="Saif S."/>
            <person name="Shea T."/>
            <person name="Sisk P."/>
            <person name="Sykes S."/>
            <person name="Wortman J."/>
            <person name="Nusbaum C."/>
            <person name="Birren B."/>
        </authorList>
    </citation>
    <scope>NUCLEOTIDE SEQUENCE [LARGE SCALE GENOMIC DNA]</scope>
    <source>
        <strain evidence="10">ACS-171-V-Col2</strain>
    </source>
</reference>
<dbReference type="RefSeq" id="WP_007001625.1">
    <property type="nucleotide sequence ID" value="NZ_JH992956.1"/>
</dbReference>
<dbReference type="HOGENOM" id="CLU_028518_5_2_11"/>
<dbReference type="GO" id="GO:0055085">
    <property type="term" value="P:transmembrane transport"/>
    <property type="evidence" value="ECO:0007669"/>
    <property type="project" value="InterPro"/>
</dbReference>
<dbReference type="PROSITE" id="PS50928">
    <property type="entry name" value="ABC_TM1"/>
    <property type="match status" value="1"/>
</dbReference>
<comment type="caution">
    <text evidence="9">The sequence shown here is derived from an EMBL/GenBank/DDBJ whole genome shotgun (WGS) entry which is preliminary data.</text>
</comment>
<dbReference type="InterPro" id="IPR050366">
    <property type="entry name" value="BP-dependent_transpt_permease"/>
</dbReference>
<dbReference type="CDD" id="cd06261">
    <property type="entry name" value="TM_PBP2"/>
    <property type="match status" value="1"/>
</dbReference>
<gene>
    <name evidence="9" type="ORF">HMPREF9233_01420</name>
</gene>
<accession>K9ECT0</accession>
<proteinExistence type="inferred from homology"/>
<dbReference type="eggNOG" id="COG1173">
    <property type="taxonomic scope" value="Bacteria"/>
</dbReference>